<dbReference type="EMBL" id="CP028136">
    <property type="protein sequence ID" value="AVR47019.1"/>
    <property type="molecule type" value="Genomic_DNA"/>
</dbReference>
<reference evidence="3" key="1">
    <citation type="submission" date="2018-03" db="EMBL/GenBank/DDBJ databases">
        <title>Gramella fulva sp. nov., isolated from a dry surface of tidal flat.</title>
        <authorList>
            <person name="Hwang S.H."/>
            <person name="Hwang W.M."/>
            <person name="Kang K."/>
            <person name="Ahn T.-Y."/>
        </authorList>
    </citation>
    <scope>NUCLEOTIDE SEQUENCE [LARGE SCALE GENOMIC DNA]</scope>
    <source>
        <strain evidence="3">SH35</strain>
    </source>
</reference>
<feature type="domain" description="DUF218" evidence="1">
    <location>
        <begin position="49"/>
        <end position="169"/>
    </location>
</feature>
<evidence type="ECO:0000313" key="2">
    <source>
        <dbReference type="EMBL" id="AVR47019.1"/>
    </source>
</evidence>
<evidence type="ECO:0000313" key="3">
    <source>
        <dbReference type="Proteomes" id="UP000241507"/>
    </source>
</evidence>
<dbReference type="CDD" id="cd06259">
    <property type="entry name" value="YdcF-like"/>
    <property type="match status" value="1"/>
</dbReference>
<dbReference type="GO" id="GO:0005886">
    <property type="term" value="C:plasma membrane"/>
    <property type="evidence" value="ECO:0007669"/>
    <property type="project" value="TreeGrafter"/>
</dbReference>
<dbReference type="Proteomes" id="UP000241507">
    <property type="component" value="Chromosome"/>
</dbReference>
<sequence>MKRLKKFILSFVIGLVLVIFAVLAVETIFVRQTAPLIYNDITEVPSANTVIILGASVHANGRLSPILKDRVDTAIRLYEAGKVKNFLVTGDHRSDDYNEVAAMVNYLEERGIPGSDITADHAGLDTYDSMYRAGKLFGVKNAIVVTQRFHLPRALYIASHLGLNYNGFVANQHAYTTDNRLKQREKLANFKALWEVAIHKEPTTLAPRLQKDENE</sequence>
<dbReference type="PANTHER" id="PTHR30336:SF6">
    <property type="entry name" value="INTEGRAL MEMBRANE PROTEIN"/>
    <property type="match status" value="1"/>
</dbReference>
<dbReference type="InterPro" id="IPR051599">
    <property type="entry name" value="Cell_Envelope_Assoc"/>
</dbReference>
<dbReference type="RefSeq" id="WP_107013790.1">
    <property type="nucleotide sequence ID" value="NZ_CP028136.1"/>
</dbReference>
<accession>A0A2R3Z9T1</accession>
<dbReference type="PANTHER" id="PTHR30336">
    <property type="entry name" value="INNER MEMBRANE PROTEIN, PROBABLE PERMEASE"/>
    <property type="match status" value="1"/>
</dbReference>
<dbReference type="InterPro" id="IPR003848">
    <property type="entry name" value="DUF218"/>
</dbReference>
<name>A0A2R3Z9T1_9FLAO</name>
<dbReference type="AlphaFoldDB" id="A0A2R3Z9T1"/>
<dbReference type="OrthoDB" id="9782395at2"/>
<keyword evidence="3" id="KW-1185">Reference proteome</keyword>
<gene>
    <name evidence="2" type="ORF">C7S20_18175</name>
</gene>
<dbReference type="KEGG" id="grs:C7S20_18175"/>
<organism evidence="2 3">
    <name type="scientific">Christiangramia fulva</name>
    <dbReference type="NCBI Taxonomy" id="2126553"/>
    <lineage>
        <taxon>Bacteria</taxon>
        <taxon>Pseudomonadati</taxon>
        <taxon>Bacteroidota</taxon>
        <taxon>Flavobacteriia</taxon>
        <taxon>Flavobacteriales</taxon>
        <taxon>Flavobacteriaceae</taxon>
        <taxon>Christiangramia</taxon>
    </lineage>
</organism>
<protein>
    <recommendedName>
        <fullName evidence="1">DUF218 domain-containing protein</fullName>
    </recommendedName>
</protein>
<dbReference type="Pfam" id="PF02698">
    <property type="entry name" value="DUF218"/>
    <property type="match status" value="1"/>
</dbReference>
<evidence type="ECO:0000259" key="1">
    <source>
        <dbReference type="Pfam" id="PF02698"/>
    </source>
</evidence>
<proteinExistence type="predicted"/>